<gene>
    <name evidence="2" type="ORF">DAEQUDRAFT_223048</name>
</gene>
<feature type="compositionally biased region" description="Low complexity" evidence="1">
    <location>
        <begin position="82"/>
        <end position="96"/>
    </location>
</feature>
<keyword evidence="3" id="KW-1185">Reference proteome</keyword>
<protein>
    <submittedName>
        <fullName evidence="2">Uncharacterized protein</fullName>
    </submittedName>
</protein>
<dbReference type="EMBL" id="KV429053">
    <property type="protein sequence ID" value="KZT70082.1"/>
    <property type="molecule type" value="Genomic_DNA"/>
</dbReference>
<organism evidence="2 3">
    <name type="scientific">Daedalea quercina L-15889</name>
    <dbReference type="NCBI Taxonomy" id="1314783"/>
    <lineage>
        <taxon>Eukaryota</taxon>
        <taxon>Fungi</taxon>
        <taxon>Dikarya</taxon>
        <taxon>Basidiomycota</taxon>
        <taxon>Agaricomycotina</taxon>
        <taxon>Agaricomycetes</taxon>
        <taxon>Polyporales</taxon>
        <taxon>Fomitopsis</taxon>
    </lineage>
</organism>
<sequence>MLAVYPPLAVAVTVSHTRAEPQPCERKRRAGAHVTTATRPCSHRRSQCSCRPCTVGAFACSSAHPSVIRHRLKDLPRARLVPSTPTASAAPATATASPPPPSPSSSKLLNWKMSVDRSPQWPIIIIIVHASLTRRQPCRVRAIVATLPDSTLPSRIYWSRGLCVMYVTASRTQPVGPFIHSTAHGLFREQGLSSWR</sequence>
<feature type="region of interest" description="Disordered" evidence="1">
    <location>
        <begin position="82"/>
        <end position="108"/>
    </location>
</feature>
<proteinExistence type="predicted"/>
<evidence type="ECO:0000313" key="3">
    <source>
        <dbReference type="Proteomes" id="UP000076727"/>
    </source>
</evidence>
<reference evidence="2 3" key="1">
    <citation type="journal article" date="2016" name="Mol. Biol. Evol.">
        <title>Comparative Genomics of Early-Diverging Mushroom-Forming Fungi Provides Insights into the Origins of Lignocellulose Decay Capabilities.</title>
        <authorList>
            <person name="Nagy L.G."/>
            <person name="Riley R."/>
            <person name="Tritt A."/>
            <person name="Adam C."/>
            <person name="Daum C."/>
            <person name="Floudas D."/>
            <person name="Sun H."/>
            <person name="Yadav J.S."/>
            <person name="Pangilinan J."/>
            <person name="Larsson K.H."/>
            <person name="Matsuura K."/>
            <person name="Barry K."/>
            <person name="Labutti K."/>
            <person name="Kuo R."/>
            <person name="Ohm R.A."/>
            <person name="Bhattacharya S.S."/>
            <person name="Shirouzu T."/>
            <person name="Yoshinaga Y."/>
            <person name="Martin F.M."/>
            <person name="Grigoriev I.V."/>
            <person name="Hibbett D.S."/>
        </authorList>
    </citation>
    <scope>NUCLEOTIDE SEQUENCE [LARGE SCALE GENOMIC DNA]</scope>
    <source>
        <strain evidence="2 3">L-15889</strain>
    </source>
</reference>
<evidence type="ECO:0000256" key="1">
    <source>
        <dbReference type="SAM" id="MobiDB-lite"/>
    </source>
</evidence>
<dbReference type="Proteomes" id="UP000076727">
    <property type="component" value="Unassembled WGS sequence"/>
</dbReference>
<evidence type="ECO:0000313" key="2">
    <source>
        <dbReference type="EMBL" id="KZT70082.1"/>
    </source>
</evidence>
<accession>A0A165QYC3</accession>
<name>A0A165QYC3_9APHY</name>
<dbReference type="AlphaFoldDB" id="A0A165QYC3"/>